<dbReference type="GO" id="GO:0003677">
    <property type="term" value="F:DNA binding"/>
    <property type="evidence" value="ECO:0007669"/>
    <property type="project" value="InterPro"/>
</dbReference>
<evidence type="ECO:0000259" key="1">
    <source>
        <dbReference type="PROSITE" id="PS50943"/>
    </source>
</evidence>
<protein>
    <submittedName>
        <fullName evidence="2">Helix-turn-helix domain-containing protein</fullName>
    </submittedName>
</protein>
<dbReference type="InterPro" id="IPR001387">
    <property type="entry name" value="Cro/C1-type_HTH"/>
</dbReference>
<dbReference type="PANTHER" id="PTHR35010">
    <property type="entry name" value="BLL4672 PROTEIN-RELATED"/>
    <property type="match status" value="1"/>
</dbReference>
<reference evidence="2" key="1">
    <citation type="submission" date="2020-02" db="EMBL/GenBank/DDBJ databases">
        <title>Delineation of the pyrene-degrading pathway in Roseobacter clade bacteria by genomic analysis.</title>
        <authorList>
            <person name="Zhou H."/>
            <person name="Wang H."/>
        </authorList>
    </citation>
    <scope>NUCLEOTIDE SEQUENCE</scope>
    <source>
        <strain evidence="2">PrR005</strain>
    </source>
</reference>
<dbReference type="PANTHER" id="PTHR35010:SF4">
    <property type="entry name" value="BLL5781 PROTEIN"/>
    <property type="match status" value="1"/>
</dbReference>
<dbReference type="EMBL" id="JAAGOX010000055">
    <property type="protein sequence ID" value="NDW47557.1"/>
    <property type="molecule type" value="Genomic_DNA"/>
</dbReference>
<dbReference type="CDD" id="cd00093">
    <property type="entry name" value="HTH_XRE"/>
    <property type="match status" value="1"/>
</dbReference>
<dbReference type="AlphaFoldDB" id="A0A6B2NXZ8"/>
<organism evidence="2">
    <name type="scientific">Ruegeria sp. PrR005</name>
    <dbReference type="NCBI Taxonomy" id="2706882"/>
    <lineage>
        <taxon>Bacteria</taxon>
        <taxon>Pseudomonadati</taxon>
        <taxon>Pseudomonadota</taxon>
        <taxon>Alphaproteobacteria</taxon>
        <taxon>Rhodobacterales</taxon>
        <taxon>Roseobacteraceae</taxon>
        <taxon>Ruegeria</taxon>
    </lineage>
</organism>
<dbReference type="Gene3D" id="1.10.260.40">
    <property type="entry name" value="lambda repressor-like DNA-binding domains"/>
    <property type="match status" value="1"/>
</dbReference>
<name>A0A6B2NXZ8_9RHOB</name>
<sequence length="261" mass="28487">MMDTFGDVLREWRQLRRMSQLTLGLSAGVSPRHISFLESGRARPSRGMVLRLCDELEVPGSARNRWLTSAGLAPAYHSRAGDAPEMAPLSQAVDWMLTRHAPYPAMAVDRHWCLKAMNRPAQAMFAATGLGDGDSLIDALLDNPALAAALENRAEVERLSLTRLRTELAHFGYDPVLEQAVARLAERVAQQPGAVDAPMPAVIPARYRLGEAVLSFFTTITQFGATGDIAMSELRIEMFFPADDATRQATEAIWGNAAPGD</sequence>
<comment type="caution">
    <text evidence="2">The sequence shown here is derived from an EMBL/GenBank/DDBJ whole genome shotgun (WGS) entry which is preliminary data.</text>
</comment>
<dbReference type="Gene3D" id="3.30.450.180">
    <property type="match status" value="1"/>
</dbReference>
<gene>
    <name evidence="2" type="ORF">G0P99_21650</name>
</gene>
<dbReference type="PROSITE" id="PS50943">
    <property type="entry name" value="HTH_CROC1"/>
    <property type="match status" value="1"/>
</dbReference>
<dbReference type="InterPro" id="IPR041413">
    <property type="entry name" value="MLTR_LBD"/>
</dbReference>
<dbReference type="InterPro" id="IPR010982">
    <property type="entry name" value="Lambda_DNA-bd_dom_sf"/>
</dbReference>
<feature type="domain" description="HTH cro/C1-type" evidence="1">
    <location>
        <begin position="9"/>
        <end position="63"/>
    </location>
</feature>
<dbReference type="Pfam" id="PF13560">
    <property type="entry name" value="HTH_31"/>
    <property type="match status" value="1"/>
</dbReference>
<proteinExistence type="predicted"/>
<dbReference type="SMART" id="SM00530">
    <property type="entry name" value="HTH_XRE"/>
    <property type="match status" value="1"/>
</dbReference>
<dbReference type="SUPFAM" id="SSF47413">
    <property type="entry name" value="lambda repressor-like DNA-binding domains"/>
    <property type="match status" value="1"/>
</dbReference>
<dbReference type="RefSeq" id="WP_164132569.1">
    <property type="nucleotide sequence ID" value="NZ_JAAGOX010000055.1"/>
</dbReference>
<accession>A0A6B2NXZ8</accession>
<evidence type="ECO:0000313" key="2">
    <source>
        <dbReference type="EMBL" id="NDW47557.1"/>
    </source>
</evidence>
<dbReference type="Pfam" id="PF17765">
    <property type="entry name" value="MLTR_LBD"/>
    <property type="match status" value="1"/>
</dbReference>